<evidence type="ECO:0000256" key="1">
    <source>
        <dbReference type="SAM" id="MobiDB-lite"/>
    </source>
</evidence>
<name>A0A7W9L418_9HYPH</name>
<comment type="caution">
    <text evidence="2">The sequence shown here is derived from an EMBL/GenBank/DDBJ whole genome shotgun (WGS) entry which is preliminary data.</text>
</comment>
<evidence type="ECO:0000313" key="3">
    <source>
        <dbReference type="Proteomes" id="UP000523821"/>
    </source>
</evidence>
<proteinExistence type="predicted"/>
<sequence>MTTRTGLAAVWPPTAGVAAEAGHQPVSPLRAIRTKCVDCCGGRFSEVRLCEAVKCALWPFRAGRHPYHALSQKQAGNSADQEIGEAIQ</sequence>
<protein>
    <submittedName>
        <fullName evidence="2">Uncharacterized protein</fullName>
    </submittedName>
</protein>
<dbReference type="AlphaFoldDB" id="A0A7W9L418"/>
<keyword evidence="3" id="KW-1185">Reference proteome</keyword>
<reference evidence="2 3" key="1">
    <citation type="submission" date="2020-08" db="EMBL/GenBank/DDBJ databases">
        <title>Genomic Encyclopedia of Type Strains, Phase IV (KMG-IV): sequencing the most valuable type-strain genomes for metagenomic binning, comparative biology and taxonomic classification.</title>
        <authorList>
            <person name="Goeker M."/>
        </authorList>
    </citation>
    <scope>NUCLEOTIDE SEQUENCE [LARGE SCALE GENOMIC DNA]</scope>
    <source>
        <strain evidence="2 3">DSM 16268</strain>
    </source>
</reference>
<organism evidence="2 3">
    <name type="scientific">Prosthecomicrobium pneumaticum</name>
    <dbReference type="NCBI Taxonomy" id="81895"/>
    <lineage>
        <taxon>Bacteria</taxon>
        <taxon>Pseudomonadati</taxon>
        <taxon>Pseudomonadota</taxon>
        <taxon>Alphaproteobacteria</taxon>
        <taxon>Hyphomicrobiales</taxon>
        <taxon>Kaistiaceae</taxon>
        <taxon>Prosthecomicrobium</taxon>
    </lineage>
</organism>
<feature type="compositionally biased region" description="Polar residues" evidence="1">
    <location>
        <begin position="71"/>
        <end position="80"/>
    </location>
</feature>
<dbReference type="EMBL" id="JACHOO010000013">
    <property type="protein sequence ID" value="MBB5755135.1"/>
    <property type="molecule type" value="Genomic_DNA"/>
</dbReference>
<gene>
    <name evidence="2" type="ORF">GGQ63_004234</name>
</gene>
<feature type="region of interest" description="Disordered" evidence="1">
    <location>
        <begin position="69"/>
        <end position="88"/>
    </location>
</feature>
<accession>A0A7W9L418</accession>
<evidence type="ECO:0000313" key="2">
    <source>
        <dbReference type="EMBL" id="MBB5755135.1"/>
    </source>
</evidence>
<dbReference type="Proteomes" id="UP000523821">
    <property type="component" value="Unassembled WGS sequence"/>
</dbReference>